<keyword evidence="1" id="KW-0175">Coiled coil</keyword>
<proteinExistence type="predicted"/>
<name>A0A4R3N679_9GAMM</name>
<accession>A0A4R3N679</accession>
<keyword evidence="3" id="KW-1185">Reference proteome</keyword>
<dbReference type="AlphaFoldDB" id="A0A4R3N679"/>
<evidence type="ECO:0000313" key="3">
    <source>
        <dbReference type="Proteomes" id="UP000295717"/>
    </source>
</evidence>
<reference evidence="2 3" key="1">
    <citation type="submission" date="2019-03" db="EMBL/GenBank/DDBJ databases">
        <title>Genomic Encyclopedia of Type Strains, Phase IV (KMG-IV): sequencing the most valuable type-strain genomes for metagenomic binning, comparative biology and taxonomic classification.</title>
        <authorList>
            <person name="Goeker M."/>
        </authorList>
    </citation>
    <scope>NUCLEOTIDE SEQUENCE [LARGE SCALE GENOMIC DNA]</scope>
    <source>
        <strain evidence="2 3">DSM 13587</strain>
    </source>
</reference>
<protein>
    <submittedName>
        <fullName evidence="2">Uncharacterized protein</fullName>
    </submittedName>
</protein>
<comment type="caution">
    <text evidence="2">The sequence shown here is derived from an EMBL/GenBank/DDBJ whole genome shotgun (WGS) entry which is preliminary data.</text>
</comment>
<sequence>MRNPIRGQNRLPDGNPDPTALRLLAILAGFVPWSGWHGWEVHNGYLFPPGYVRGGILPSEFFALVFYRQQVSEYQRLHAQLKARVQLLEAQLAGHQPLEREAALQARVQALGVQIQALGTELAGLVAVPDGSAHG</sequence>
<feature type="coiled-coil region" evidence="1">
    <location>
        <begin position="64"/>
        <end position="91"/>
    </location>
</feature>
<evidence type="ECO:0000313" key="2">
    <source>
        <dbReference type="EMBL" id="TCT23861.1"/>
    </source>
</evidence>
<dbReference type="EMBL" id="SMAO01000001">
    <property type="protein sequence ID" value="TCT23861.1"/>
    <property type="molecule type" value="Genomic_DNA"/>
</dbReference>
<organism evidence="2 3">
    <name type="scientific">Thiobaca trueperi</name>
    <dbReference type="NCBI Taxonomy" id="127458"/>
    <lineage>
        <taxon>Bacteria</taxon>
        <taxon>Pseudomonadati</taxon>
        <taxon>Pseudomonadota</taxon>
        <taxon>Gammaproteobacteria</taxon>
        <taxon>Chromatiales</taxon>
        <taxon>Chromatiaceae</taxon>
        <taxon>Thiobaca</taxon>
    </lineage>
</organism>
<gene>
    <name evidence="2" type="ORF">EDC35_101175</name>
</gene>
<evidence type="ECO:0000256" key="1">
    <source>
        <dbReference type="SAM" id="Coils"/>
    </source>
</evidence>
<dbReference type="RefSeq" id="WP_132974952.1">
    <property type="nucleotide sequence ID" value="NZ_SMAO01000001.1"/>
</dbReference>
<dbReference type="Proteomes" id="UP000295717">
    <property type="component" value="Unassembled WGS sequence"/>
</dbReference>